<evidence type="ECO:0000313" key="3">
    <source>
        <dbReference type="Proteomes" id="UP000022910"/>
    </source>
</evidence>
<evidence type="ECO:0000256" key="1">
    <source>
        <dbReference type="SAM" id="MobiDB-lite"/>
    </source>
</evidence>
<keyword evidence="3" id="KW-1185">Reference proteome</keyword>
<dbReference type="EMBL" id="JEMT01028586">
    <property type="protein sequence ID" value="EXX54195.1"/>
    <property type="molecule type" value="Genomic_DNA"/>
</dbReference>
<dbReference type="OrthoDB" id="2382575at2759"/>
<organism evidence="2 3">
    <name type="scientific">Rhizophagus irregularis (strain DAOM 197198w)</name>
    <name type="common">Glomus intraradices</name>
    <dbReference type="NCBI Taxonomy" id="1432141"/>
    <lineage>
        <taxon>Eukaryota</taxon>
        <taxon>Fungi</taxon>
        <taxon>Fungi incertae sedis</taxon>
        <taxon>Mucoromycota</taxon>
        <taxon>Glomeromycotina</taxon>
        <taxon>Glomeromycetes</taxon>
        <taxon>Glomerales</taxon>
        <taxon>Glomeraceae</taxon>
        <taxon>Rhizophagus</taxon>
    </lineage>
</organism>
<dbReference type="Proteomes" id="UP000022910">
    <property type="component" value="Unassembled WGS sequence"/>
</dbReference>
<feature type="region of interest" description="Disordered" evidence="1">
    <location>
        <begin position="35"/>
        <end position="113"/>
    </location>
</feature>
<dbReference type="AlphaFoldDB" id="A0A015IJC8"/>
<evidence type="ECO:0000313" key="2">
    <source>
        <dbReference type="EMBL" id="EXX54195.1"/>
    </source>
</evidence>
<name>A0A015IJC8_RHIIW</name>
<sequence>MTKIELAEISNEWESKKRLDFSGDIDDDFDEVFSGAAAGNEFDKEIGGDPNEEGNNNVSPGGLGPGDLDEDIGNEEDKNSVFSAATVDDEEGNNNVFPGADVGGLEPRNPNEK</sequence>
<reference evidence="2 3" key="1">
    <citation type="submission" date="2014-02" db="EMBL/GenBank/DDBJ databases">
        <title>Single nucleus genome sequencing reveals high similarity among nuclei of an endomycorrhizal fungus.</title>
        <authorList>
            <person name="Lin K."/>
            <person name="Geurts R."/>
            <person name="Zhang Z."/>
            <person name="Limpens E."/>
            <person name="Saunders D.G."/>
            <person name="Mu D."/>
            <person name="Pang E."/>
            <person name="Cao H."/>
            <person name="Cha H."/>
            <person name="Lin T."/>
            <person name="Zhou Q."/>
            <person name="Shang Y."/>
            <person name="Li Y."/>
            <person name="Ivanov S."/>
            <person name="Sharma T."/>
            <person name="Velzen R.V."/>
            <person name="Ruijter N.D."/>
            <person name="Aanen D.K."/>
            <person name="Win J."/>
            <person name="Kamoun S."/>
            <person name="Bisseling T."/>
            <person name="Huang S."/>
        </authorList>
    </citation>
    <scope>NUCLEOTIDE SEQUENCE [LARGE SCALE GENOMIC DNA]</scope>
    <source>
        <strain evidence="3">DAOM197198w</strain>
    </source>
</reference>
<accession>A0A015IJC8</accession>
<dbReference type="HOGENOM" id="CLU_2134923_0_0_1"/>
<protein>
    <submittedName>
        <fullName evidence="2">Uncharacterized protein</fullName>
    </submittedName>
</protein>
<proteinExistence type="predicted"/>
<gene>
    <name evidence="2" type="ORF">RirG_236850</name>
</gene>
<comment type="caution">
    <text evidence="2">The sequence shown here is derived from an EMBL/GenBank/DDBJ whole genome shotgun (WGS) entry which is preliminary data.</text>
</comment>